<dbReference type="PANTHER" id="PTHR36455">
    <property type="match status" value="1"/>
</dbReference>
<proteinExistence type="predicted"/>
<evidence type="ECO:0000313" key="2">
    <source>
        <dbReference type="Proteomes" id="UP000221980"/>
    </source>
</evidence>
<dbReference type="PANTHER" id="PTHR36455:SF1">
    <property type="entry name" value="BLR8292 PROTEIN"/>
    <property type="match status" value="1"/>
</dbReference>
<protein>
    <submittedName>
        <fullName evidence="1">Cytochrome o ubiquinol oxidase</fullName>
    </submittedName>
</protein>
<dbReference type="RefSeq" id="WP_099116002.1">
    <property type="nucleotide sequence ID" value="NZ_CAWNQI010000079.1"/>
</dbReference>
<dbReference type="Proteomes" id="UP000221980">
    <property type="component" value="Unassembled WGS sequence"/>
</dbReference>
<organism evidence="1 2">
    <name type="scientific">Xenorhabdus miraniensis</name>
    <dbReference type="NCBI Taxonomy" id="351674"/>
    <lineage>
        <taxon>Bacteria</taxon>
        <taxon>Pseudomonadati</taxon>
        <taxon>Pseudomonadota</taxon>
        <taxon>Gammaproteobacteria</taxon>
        <taxon>Enterobacterales</taxon>
        <taxon>Morganellaceae</taxon>
        <taxon>Xenorhabdus</taxon>
    </lineage>
</organism>
<sequence>MLTPKTIWLARDPVDMRQGIETLTQRAAGHLHLIREAGAAVVFCNKSRSRIKVLQWDGHGVWLCTRRLHRGHFTWPRQGETVWSLTAAQFAWLTKGIDWQQVAGLPLSGWET</sequence>
<accession>A0A2D0JJK4</accession>
<comment type="caution">
    <text evidence="1">The sequence shown here is derived from an EMBL/GenBank/DDBJ whole genome shotgun (WGS) entry which is preliminary data.</text>
</comment>
<name>A0A2D0JJK4_9GAMM</name>
<dbReference type="Pfam" id="PF05717">
    <property type="entry name" value="TnpB_IS66"/>
    <property type="match status" value="1"/>
</dbReference>
<dbReference type="NCBIfam" id="NF033819">
    <property type="entry name" value="IS66_TnpB"/>
    <property type="match status" value="1"/>
</dbReference>
<dbReference type="InterPro" id="IPR008878">
    <property type="entry name" value="Transposase_IS66_Orf2"/>
</dbReference>
<dbReference type="OrthoDB" id="4956084at2"/>
<dbReference type="EMBL" id="NITZ01000045">
    <property type="protein sequence ID" value="PHM45575.1"/>
    <property type="molecule type" value="Genomic_DNA"/>
</dbReference>
<reference evidence="1 2" key="1">
    <citation type="journal article" date="2017" name="Nat. Microbiol.">
        <title>Natural product diversity associated with the nematode symbionts Photorhabdus and Xenorhabdus.</title>
        <authorList>
            <person name="Tobias N.J."/>
            <person name="Wolff H."/>
            <person name="Djahanschiri B."/>
            <person name="Grundmann F."/>
            <person name="Kronenwerth M."/>
            <person name="Shi Y.M."/>
            <person name="Simonyi S."/>
            <person name="Grun P."/>
            <person name="Shapiro-Ilan D."/>
            <person name="Pidot S.J."/>
            <person name="Stinear T.P."/>
            <person name="Ebersberger I."/>
            <person name="Bode H.B."/>
        </authorList>
    </citation>
    <scope>NUCLEOTIDE SEQUENCE [LARGE SCALE GENOMIC DNA]</scope>
    <source>
        <strain evidence="1 2">DSM 17902</strain>
    </source>
</reference>
<gene>
    <name evidence="1" type="ORF">Xmir_04254</name>
</gene>
<evidence type="ECO:0000313" key="1">
    <source>
        <dbReference type="EMBL" id="PHM45575.1"/>
    </source>
</evidence>
<keyword evidence="2" id="KW-1185">Reference proteome</keyword>
<dbReference type="AlphaFoldDB" id="A0A2D0JJK4"/>